<dbReference type="Proteomes" id="UP001221898">
    <property type="component" value="Unassembled WGS sequence"/>
</dbReference>
<feature type="region of interest" description="Disordered" evidence="1">
    <location>
        <begin position="1"/>
        <end position="20"/>
    </location>
</feature>
<evidence type="ECO:0000313" key="2">
    <source>
        <dbReference type="EMBL" id="KAJ8404513.1"/>
    </source>
</evidence>
<dbReference type="EMBL" id="JAINUG010000053">
    <property type="protein sequence ID" value="KAJ8404513.1"/>
    <property type="molecule type" value="Genomic_DNA"/>
</dbReference>
<protein>
    <submittedName>
        <fullName evidence="2">Uncharacterized protein</fullName>
    </submittedName>
</protein>
<proteinExistence type="predicted"/>
<comment type="caution">
    <text evidence="2">The sequence shown here is derived from an EMBL/GenBank/DDBJ whole genome shotgun (WGS) entry which is preliminary data.</text>
</comment>
<organism evidence="2 3">
    <name type="scientific">Aldrovandia affinis</name>
    <dbReference type="NCBI Taxonomy" id="143900"/>
    <lineage>
        <taxon>Eukaryota</taxon>
        <taxon>Metazoa</taxon>
        <taxon>Chordata</taxon>
        <taxon>Craniata</taxon>
        <taxon>Vertebrata</taxon>
        <taxon>Euteleostomi</taxon>
        <taxon>Actinopterygii</taxon>
        <taxon>Neopterygii</taxon>
        <taxon>Teleostei</taxon>
        <taxon>Notacanthiformes</taxon>
        <taxon>Halosauridae</taxon>
        <taxon>Aldrovandia</taxon>
    </lineage>
</organism>
<sequence length="170" mass="17780">MFGRGRARVPPPVPAPDSPLLGVAFVEDSIGGEEVAAPEASLLELFSPLPESAAAESGEGSLSPSLEAAALLSTSDLATPAEWGDSMEPAGDGAAEWATKPARERPLSREHESPRGYKAAPSISLDKNRFEVLAGSEEGDDFSISMDLELASIPAFLDGWAVDNLLETFV</sequence>
<name>A0AAD7SL57_9TELE</name>
<reference evidence="2" key="1">
    <citation type="journal article" date="2023" name="Science">
        <title>Genome structures resolve the early diversification of teleost fishes.</title>
        <authorList>
            <person name="Parey E."/>
            <person name="Louis A."/>
            <person name="Montfort J."/>
            <person name="Bouchez O."/>
            <person name="Roques C."/>
            <person name="Iampietro C."/>
            <person name="Lluch J."/>
            <person name="Castinel A."/>
            <person name="Donnadieu C."/>
            <person name="Desvignes T."/>
            <person name="Floi Bucao C."/>
            <person name="Jouanno E."/>
            <person name="Wen M."/>
            <person name="Mejri S."/>
            <person name="Dirks R."/>
            <person name="Jansen H."/>
            <person name="Henkel C."/>
            <person name="Chen W.J."/>
            <person name="Zahm M."/>
            <person name="Cabau C."/>
            <person name="Klopp C."/>
            <person name="Thompson A.W."/>
            <person name="Robinson-Rechavi M."/>
            <person name="Braasch I."/>
            <person name="Lecointre G."/>
            <person name="Bobe J."/>
            <person name="Postlethwait J.H."/>
            <person name="Berthelot C."/>
            <person name="Roest Crollius H."/>
            <person name="Guiguen Y."/>
        </authorList>
    </citation>
    <scope>NUCLEOTIDE SEQUENCE</scope>
    <source>
        <strain evidence="2">NC1722</strain>
    </source>
</reference>
<evidence type="ECO:0000313" key="3">
    <source>
        <dbReference type="Proteomes" id="UP001221898"/>
    </source>
</evidence>
<accession>A0AAD7SL57</accession>
<keyword evidence="3" id="KW-1185">Reference proteome</keyword>
<dbReference type="AlphaFoldDB" id="A0AAD7SL57"/>
<feature type="region of interest" description="Disordered" evidence="1">
    <location>
        <begin position="80"/>
        <end position="120"/>
    </location>
</feature>
<feature type="compositionally biased region" description="Basic and acidic residues" evidence="1">
    <location>
        <begin position="101"/>
        <end position="115"/>
    </location>
</feature>
<evidence type="ECO:0000256" key="1">
    <source>
        <dbReference type="SAM" id="MobiDB-lite"/>
    </source>
</evidence>
<gene>
    <name evidence="2" type="ORF">AAFF_G00337800</name>
</gene>